<proteinExistence type="predicted"/>
<name>A0A1H1Y101_9PSED</name>
<dbReference type="PROSITE" id="PS51257">
    <property type="entry name" value="PROKAR_LIPOPROTEIN"/>
    <property type="match status" value="1"/>
</dbReference>
<evidence type="ECO:0000313" key="2">
    <source>
        <dbReference type="Proteomes" id="UP000243359"/>
    </source>
</evidence>
<dbReference type="OrthoDB" id="6997359at2"/>
<protein>
    <recommendedName>
        <fullName evidence="3">Lipoprotein</fullName>
    </recommendedName>
</protein>
<dbReference type="RefSeq" id="WP_090351059.1">
    <property type="nucleotide sequence ID" value="NZ_LT629751.1"/>
</dbReference>
<organism evidence="1 2">
    <name type="scientific">Pseudomonas oryzae</name>
    <dbReference type="NCBI Taxonomy" id="1392877"/>
    <lineage>
        <taxon>Bacteria</taxon>
        <taxon>Pseudomonadati</taxon>
        <taxon>Pseudomonadota</taxon>
        <taxon>Gammaproteobacteria</taxon>
        <taxon>Pseudomonadales</taxon>
        <taxon>Pseudomonadaceae</taxon>
        <taxon>Pseudomonas</taxon>
    </lineage>
</organism>
<reference evidence="2" key="1">
    <citation type="submission" date="2016-10" db="EMBL/GenBank/DDBJ databases">
        <authorList>
            <person name="Varghese N."/>
            <person name="Submissions S."/>
        </authorList>
    </citation>
    <scope>NUCLEOTIDE SEQUENCE [LARGE SCALE GENOMIC DNA]</scope>
    <source>
        <strain evidence="2">KCTC 32247</strain>
    </source>
</reference>
<accession>A0A1H1Y101</accession>
<dbReference type="STRING" id="1392877.SAMN05216221_3610"/>
<dbReference type="Proteomes" id="UP000243359">
    <property type="component" value="Chromosome I"/>
</dbReference>
<evidence type="ECO:0000313" key="1">
    <source>
        <dbReference type="EMBL" id="SDT14819.1"/>
    </source>
</evidence>
<dbReference type="AlphaFoldDB" id="A0A1H1Y101"/>
<dbReference type="EMBL" id="LT629751">
    <property type="protein sequence ID" value="SDT14819.1"/>
    <property type="molecule type" value="Genomic_DNA"/>
</dbReference>
<sequence length="137" mass="15729">MRALLLLAAPALLAACASPLPRPDPQQAWIELRTEPGELLMAEKIDGKRLNDGRYFQVTPGAHRLETSYRFEVFIGPLLNSDPVYMLCYLRLDYAHFAAGQRYRLQARHWQFQTESWLEDAGGQRLADGQEWHCITQ</sequence>
<gene>
    <name evidence="1" type="ORF">SAMN05216221_3610</name>
</gene>
<evidence type="ECO:0008006" key="3">
    <source>
        <dbReference type="Google" id="ProtNLM"/>
    </source>
</evidence>
<keyword evidence="2" id="KW-1185">Reference proteome</keyword>